<reference evidence="2 3" key="1">
    <citation type="journal article" date="2018" name="Sci. Rep.">
        <title>Comparative genomics provides insights into the lifestyle and reveals functional heterogeneity of dark septate endophytic fungi.</title>
        <authorList>
            <person name="Knapp D.G."/>
            <person name="Nemeth J.B."/>
            <person name="Barry K."/>
            <person name="Hainaut M."/>
            <person name="Henrissat B."/>
            <person name="Johnson J."/>
            <person name="Kuo A."/>
            <person name="Lim J.H.P."/>
            <person name="Lipzen A."/>
            <person name="Nolan M."/>
            <person name="Ohm R.A."/>
            <person name="Tamas L."/>
            <person name="Grigoriev I.V."/>
            <person name="Spatafora J.W."/>
            <person name="Nagy L.G."/>
            <person name="Kovacs G.M."/>
        </authorList>
    </citation>
    <scope>NUCLEOTIDE SEQUENCE [LARGE SCALE GENOMIC DNA]</scope>
    <source>
        <strain evidence="2 3">DSE2036</strain>
    </source>
</reference>
<dbReference type="InterPro" id="IPR032979">
    <property type="entry name" value="ENGase"/>
</dbReference>
<evidence type="ECO:0000313" key="2">
    <source>
        <dbReference type="EMBL" id="PVI08625.1"/>
    </source>
</evidence>
<keyword evidence="2" id="KW-0378">Hydrolase</keyword>
<dbReference type="EMBL" id="KZ805300">
    <property type="protein sequence ID" value="PVI08625.1"/>
    <property type="molecule type" value="Genomic_DNA"/>
</dbReference>
<dbReference type="GO" id="GO:0005829">
    <property type="term" value="C:cytosol"/>
    <property type="evidence" value="ECO:0007669"/>
    <property type="project" value="UniProtKB-SubCell"/>
</dbReference>
<dbReference type="Pfam" id="PF03644">
    <property type="entry name" value="Glyco_hydro_85"/>
    <property type="match status" value="1"/>
</dbReference>
<organism evidence="2 3">
    <name type="scientific">Periconia macrospinosa</name>
    <dbReference type="NCBI Taxonomy" id="97972"/>
    <lineage>
        <taxon>Eukaryota</taxon>
        <taxon>Fungi</taxon>
        <taxon>Dikarya</taxon>
        <taxon>Ascomycota</taxon>
        <taxon>Pezizomycotina</taxon>
        <taxon>Dothideomycetes</taxon>
        <taxon>Pleosporomycetidae</taxon>
        <taxon>Pleosporales</taxon>
        <taxon>Massarineae</taxon>
        <taxon>Periconiaceae</taxon>
        <taxon>Periconia</taxon>
    </lineage>
</organism>
<dbReference type="PANTHER" id="PTHR13246">
    <property type="entry name" value="ENDO BETA N-ACETYLGLUCOSAMINIDASE"/>
    <property type="match status" value="1"/>
</dbReference>
<dbReference type="OrthoDB" id="284473at2759"/>
<dbReference type="STRING" id="97972.A0A2V1EGY9"/>
<name>A0A2V1EGY9_9PLEO</name>
<dbReference type="GO" id="GO:0033925">
    <property type="term" value="F:mannosyl-glycoprotein endo-beta-N-acetylglucosaminidase activity"/>
    <property type="evidence" value="ECO:0007669"/>
    <property type="project" value="UniProtKB-EC"/>
</dbReference>
<feature type="domain" description="Cytosolic endo-beta-N-acetylglucosaminidase TIM barrel" evidence="1">
    <location>
        <begin position="103"/>
        <end position="421"/>
    </location>
</feature>
<sequence length="715" mass="80134">MIISTGWKDILRPIRDGYRHLFPSPDTGPTPEEREKQRELDRLKGFAYFDTFDQLETWSEIDADPLQRSNTPLLVKSRPTGPETEQKAATILCHDYSGNYHEYEAVQGEGVEGESYTCEYLQYVEKFVYFSHKLVCLPPPSWTNTLHRNGVQALGTILIEPQTKDSDRLLGKTQSGDNLELEFTFPIAKKLADIAQHYGFDGYLVNIEKPFSKQIWDPQVLRSFLCQLKENLGPNCSLIWYDALTIENKVVYQNALTTKNAIFGQACGEVLTNYSWRESDALSSKEVALTHGGLSADRVFFGIDTWAQNSAPLTRRRITYPEAKGGGTYCGIAVEKLSEIGLSAGIFAPAWTFEHFPGKGRVMEQAVWEGTPFPEVSCSCGHAHTQHPPNEGRYITKYAKDFPAGSDCFFYTNFSRGFGRHAHLEADRLFDGRPIHSQLASQSILPHYLERNMNGGGAASPHVLSYHLEDMVGLTQLVVNLQTAAPQKESQVESYGEFWLTLFSLDMSTDQALYLNVVYKVFLQAPGILMSFFLKFENGMSFVPCTQGNTIECPIQLGDGTKKYGRLQEIGLRLQATYISDKPLRAMEVQSIRIGPQHDTKLAGGSGIHDIKVVKNRSPNGIYWRLRWAYLHNTETDSLLSGMPYSAISGPFSHFLVRVDGLNVGVAHALEFILPNSLMKNWTGDEMSIELVGVGFDGRELASKSTTISREFVTE</sequence>
<gene>
    <name evidence="2" type="ORF">DM02DRAFT_607996</name>
</gene>
<evidence type="ECO:0000259" key="1">
    <source>
        <dbReference type="Pfam" id="PF03644"/>
    </source>
</evidence>
<evidence type="ECO:0000313" key="3">
    <source>
        <dbReference type="Proteomes" id="UP000244855"/>
    </source>
</evidence>
<proteinExistence type="predicted"/>
<keyword evidence="3" id="KW-1185">Reference proteome</keyword>
<dbReference type="InterPro" id="IPR005201">
    <property type="entry name" value="TIM_ENGase"/>
</dbReference>
<protein>
    <submittedName>
        <fullName evidence="2">Glycoside hydrolase family 85 protein</fullName>
    </submittedName>
</protein>
<dbReference type="Gene3D" id="3.20.20.80">
    <property type="entry name" value="Glycosidases"/>
    <property type="match status" value="1"/>
</dbReference>
<dbReference type="PANTHER" id="PTHR13246:SF1">
    <property type="entry name" value="CYTOSOLIC ENDO-BETA-N-ACETYLGLUCOSAMINIDASE"/>
    <property type="match status" value="1"/>
</dbReference>
<dbReference type="AlphaFoldDB" id="A0A2V1EGY9"/>
<accession>A0A2V1EGY9</accession>
<dbReference type="Proteomes" id="UP000244855">
    <property type="component" value="Unassembled WGS sequence"/>
</dbReference>